<dbReference type="OrthoDB" id="6407410at2759"/>
<comment type="caution">
    <text evidence="6">The sequence shown here is derived from an EMBL/GenBank/DDBJ whole genome shotgun (WGS) entry which is preliminary data.</text>
</comment>
<keyword evidence="3" id="KW-0862">Zinc</keyword>
<accession>A0A250WQH9</accession>
<name>A0A250WQH9_9CHLO</name>
<protein>
    <recommendedName>
        <fullName evidence="4">Protein yippee-like</fullName>
    </recommendedName>
</protein>
<dbReference type="EMBL" id="BEGY01000002">
    <property type="protein sequence ID" value="GAX73105.1"/>
    <property type="molecule type" value="Genomic_DNA"/>
</dbReference>
<dbReference type="Pfam" id="PF03226">
    <property type="entry name" value="Yippee-Mis18"/>
    <property type="match status" value="1"/>
</dbReference>
<proteinExistence type="inferred from homology"/>
<keyword evidence="7" id="KW-1185">Reference proteome</keyword>
<sequence>MIFKETSLYSQGRPFVEWLGDGHLYGCATCRAPLAKKDSLVSKAFHARSGKAYLFNHAANFCTGPKEERMMTTGLHVVSDIYCVSCCSCVGWRYDFAYEKAQKYKEGKVILERSLIVRTFDGEDNPTPMYDDDSESDEY</sequence>
<evidence type="ECO:0000256" key="2">
    <source>
        <dbReference type="ARBA" id="ARBA00022723"/>
    </source>
</evidence>
<organism evidence="6 7">
    <name type="scientific">Chlamydomonas eustigma</name>
    <dbReference type="NCBI Taxonomy" id="1157962"/>
    <lineage>
        <taxon>Eukaryota</taxon>
        <taxon>Viridiplantae</taxon>
        <taxon>Chlorophyta</taxon>
        <taxon>core chlorophytes</taxon>
        <taxon>Chlorophyceae</taxon>
        <taxon>CS clade</taxon>
        <taxon>Chlamydomonadales</taxon>
        <taxon>Chlamydomonadaceae</taxon>
        <taxon>Chlamydomonas</taxon>
    </lineage>
</organism>
<dbReference type="PANTHER" id="PTHR13848">
    <property type="entry name" value="PROTEIN YIPPEE-LIKE CG15309-RELATED"/>
    <property type="match status" value="1"/>
</dbReference>
<dbReference type="STRING" id="1157962.A0A250WQH9"/>
<dbReference type="InterPro" id="IPR039058">
    <property type="entry name" value="Yippee_fam"/>
</dbReference>
<evidence type="ECO:0000313" key="7">
    <source>
        <dbReference type="Proteomes" id="UP000232323"/>
    </source>
</evidence>
<evidence type="ECO:0000256" key="3">
    <source>
        <dbReference type="ARBA" id="ARBA00022833"/>
    </source>
</evidence>
<dbReference type="GO" id="GO:0046872">
    <property type="term" value="F:metal ion binding"/>
    <property type="evidence" value="ECO:0007669"/>
    <property type="project" value="UniProtKB-KW"/>
</dbReference>
<evidence type="ECO:0000313" key="6">
    <source>
        <dbReference type="EMBL" id="GAX73105.1"/>
    </source>
</evidence>
<evidence type="ECO:0000256" key="4">
    <source>
        <dbReference type="RuleBase" id="RU110713"/>
    </source>
</evidence>
<keyword evidence="2" id="KW-0479">Metal-binding</keyword>
<reference evidence="6 7" key="1">
    <citation type="submission" date="2017-08" db="EMBL/GenBank/DDBJ databases">
        <title>Acidophilic green algal genome provides insights into adaptation to an acidic environment.</title>
        <authorList>
            <person name="Hirooka S."/>
            <person name="Hirose Y."/>
            <person name="Kanesaki Y."/>
            <person name="Higuchi S."/>
            <person name="Fujiwara T."/>
            <person name="Onuma R."/>
            <person name="Era A."/>
            <person name="Ohbayashi R."/>
            <person name="Uzuka A."/>
            <person name="Nozaki H."/>
            <person name="Yoshikawa H."/>
            <person name="Miyagishima S.Y."/>
        </authorList>
    </citation>
    <scope>NUCLEOTIDE SEQUENCE [LARGE SCALE GENOMIC DNA]</scope>
    <source>
        <strain evidence="6 7">NIES-2499</strain>
    </source>
</reference>
<evidence type="ECO:0000256" key="1">
    <source>
        <dbReference type="ARBA" id="ARBA00005613"/>
    </source>
</evidence>
<evidence type="ECO:0000259" key="5">
    <source>
        <dbReference type="PROSITE" id="PS51792"/>
    </source>
</evidence>
<feature type="domain" description="Yippee" evidence="5">
    <location>
        <begin position="23"/>
        <end position="120"/>
    </location>
</feature>
<dbReference type="AlphaFoldDB" id="A0A250WQH9"/>
<dbReference type="Proteomes" id="UP000232323">
    <property type="component" value="Unassembled WGS sequence"/>
</dbReference>
<dbReference type="PROSITE" id="PS51792">
    <property type="entry name" value="YIPPEE"/>
    <property type="match status" value="1"/>
</dbReference>
<dbReference type="InterPro" id="IPR004910">
    <property type="entry name" value="Yippee/Mis18/Cereblon"/>
</dbReference>
<gene>
    <name evidence="6" type="ORF">CEUSTIGMA_g558.t1</name>
</gene>
<dbReference type="InterPro" id="IPR034751">
    <property type="entry name" value="Yippee"/>
</dbReference>
<comment type="similarity">
    <text evidence="1 4">Belongs to the yippee family.</text>
</comment>